<dbReference type="InterPro" id="IPR036188">
    <property type="entry name" value="FAD/NAD-bd_sf"/>
</dbReference>
<name>A0ABV3FNV0_9NOCA</name>
<reference evidence="2 3" key="1">
    <citation type="submission" date="2024-06" db="EMBL/GenBank/DDBJ databases">
        <title>The Natural Products Discovery Center: Release of the First 8490 Sequenced Strains for Exploring Actinobacteria Biosynthetic Diversity.</title>
        <authorList>
            <person name="Kalkreuter E."/>
            <person name="Kautsar S.A."/>
            <person name="Yang D."/>
            <person name="Bader C.D."/>
            <person name="Teijaro C.N."/>
            <person name="Fluegel L."/>
            <person name="Davis C.M."/>
            <person name="Simpson J.R."/>
            <person name="Lauterbach L."/>
            <person name="Steele A.D."/>
            <person name="Gui C."/>
            <person name="Meng S."/>
            <person name="Li G."/>
            <person name="Viehrig K."/>
            <person name="Ye F."/>
            <person name="Su P."/>
            <person name="Kiefer A.F."/>
            <person name="Nichols A."/>
            <person name="Cepeda A.J."/>
            <person name="Yan W."/>
            <person name="Fan B."/>
            <person name="Jiang Y."/>
            <person name="Adhikari A."/>
            <person name="Zheng C.-J."/>
            <person name="Schuster L."/>
            <person name="Cowan T.M."/>
            <person name="Smanski M.J."/>
            <person name="Chevrette M.G."/>
            <person name="De Carvalho L.P.S."/>
            <person name="Shen B."/>
        </authorList>
    </citation>
    <scope>NUCLEOTIDE SEQUENCE [LARGE SCALE GENOMIC DNA]</scope>
    <source>
        <strain evidence="2 3">NPDC050403</strain>
    </source>
</reference>
<dbReference type="InterPro" id="IPR050464">
    <property type="entry name" value="Zeta_carotene_desat/Oxidored"/>
</dbReference>
<evidence type="ECO:0000259" key="1">
    <source>
        <dbReference type="Pfam" id="PF01593"/>
    </source>
</evidence>
<keyword evidence="3" id="KW-1185">Reference proteome</keyword>
<dbReference type="Gene3D" id="3.90.660.10">
    <property type="match status" value="1"/>
</dbReference>
<dbReference type="Gene3D" id="3.50.50.60">
    <property type="entry name" value="FAD/NAD(P)-binding domain"/>
    <property type="match status" value="2"/>
</dbReference>
<evidence type="ECO:0000313" key="2">
    <source>
        <dbReference type="EMBL" id="MEV0707098.1"/>
    </source>
</evidence>
<dbReference type="InterPro" id="IPR002937">
    <property type="entry name" value="Amino_oxidase"/>
</dbReference>
<dbReference type="PANTHER" id="PTHR42923">
    <property type="entry name" value="PROTOPORPHYRINOGEN OXIDASE"/>
    <property type="match status" value="1"/>
</dbReference>
<feature type="domain" description="Amine oxidase" evidence="1">
    <location>
        <begin position="17"/>
        <end position="431"/>
    </location>
</feature>
<dbReference type="SUPFAM" id="SSF51905">
    <property type="entry name" value="FAD/NAD(P)-binding domain"/>
    <property type="match status" value="1"/>
</dbReference>
<comment type="caution">
    <text evidence="2">The sequence shown here is derived from an EMBL/GenBank/DDBJ whole genome shotgun (WGS) entry which is preliminary data.</text>
</comment>
<dbReference type="EMBL" id="JBFAKC010000002">
    <property type="protein sequence ID" value="MEV0707098.1"/>
    <property type="molecule type" value="Genomic_DNA"/>
</dbReference>
<dbReference type="RefSeq" id="WP_357780647.1">
    <property type="nucleotide sequence ID" value="NZ_JBFAKC010000002.1"/>
</dbReference>
<evidence type="ECO:0000313" key="3">
    <source>
        <dbReference type="Proteomes" id="UP001551695"/>
    </source>
</evidence>
<gene>
    <name evidence="2" type="ORF">AB0I48_05980</name>
</gene>
<dbReference type="PANTHER" id="PTHR42923:SF3">
    <property type="entry name" value="PROTOPORPHYRINOGEN OXIDASE"/>
    <property type="match status" value="1"/>
</dbReference>
<sequence length="433" mass="46339">MRRTQISRRFAVVGGGMSGLAAAHRLYEAGHRVDLIEADGSLGGRMGFDMLGERPIMVGGKNIGRRYTQVRAFVAAMGGAEYEPFGINSSQVIDGELTTLDNPGVIGLVRHLLRIGTPADVVTMLRYGARVRLSARNRYLGSPYFTRVGAALDNATLDTYFTPGLGRHALRPMSLRLNAAEPDEVHPGTFGVHLGMVMDRYDQLVRGFQPIVDDFASRITVRLDTRVDGIVLDDGHVRGLTLSSGAGAATRQDYDGVVLATPAFATAAIVADGLPALGKLLGEVAYHPSTVAVVEYDGEMFTSAVRSIAFDTGPCSAAGVYGIDDRHIVRYTFSGAQARPVPSSGVLGAWIDAAEKQVTDHLKTTPPQRVRMRTRSWEAAHCAYVPDHGEFLSQVATQVAAVPGLELAGDYLLGAQLEACFRSGAAAARRLRG</sequence>
<dbReference type="Pfam" id="PF01593">
    <property type="entry name" value="Amino_oxidase"/>
    <property type="match status" value="1"/>
</dbReference>
<organism evidence="2 3">
    <name type="scientific">Nocardia aurea</name>
    <dbReference type="NCBI Taxonomy" id="2144174"/>
    <lineage>
        <taxon>Bacteria</taxon>
        <taxon>Bacillati</taxon>
        <taxon>Actinomycetota</taxon>
        <taxon>Actinomycetes</taxon>
        <taxon>Mycobacteriales</taxon>
        <taxon>Nocardiaceae</taxon>
        <taxon>Nocardia</taxon>
    </lineage>
</organism>
<proteinExistence type="predicted"/>
<protein>
    <submittedName>
        <fullName evidence="2">FAD-dependent oxidoreductase</fullName>
    </submittedName>
</protein>
<accession>A0ABV3FNV0</accession>
<dbReference type="Proteomes" id="UP001551695">
    <property type="component" value="Unassembled WGS sequence"/>
</dbReference>